<dbReference type="EMBL" id="BARS01003855">
    <property type="protein sequence ID" value="GAF69199.1"/>
    <property type="molecule type" value="Genomic_DNA"/>
</dbReference>
<dbReference type="AlphaFoldDB" id="X0RK37"/>
<accession>X0RK37</accession>
<proteinExistence type="predicted"/>
<gene>
    <name evidence="1" type="ORF">S01H1_07477</name>
</gene>
<sequence>MKAYGMFLFDLAKVETAAGQYPRHAATARAGAGVNTETGWTPGLIDQHRASNEEEMAAILARWDIGWHEFHGANLLAILVKKLSGDLIKVRYWNFEEMNCAEPGHKGKELHQRYGDNGWAD</sequence>
<protein>
    <submittedName>
        <fullName evidence="1">Uncharacterized protein</fullName>
    </submittedName>
</protein>
<organism evidence="1">
    <name type="scientific">marine sediment metagenome</name>
    <dbReference type="NCBI Taxonomy" id="412755"/>
    <lineage>
        <taxon>unclassified sequences</taxon>
        <taxon>metagenomes</taxon>
        <taxon>ecological metagenomes</taxon>
    </lineage>
</organism>
<comment type="caution">
    <text evidence="1">The sequence shown here is derived from an EMBL/GenBank/DDBJ whole genome shotgun (WGS) entry which is preliminary data.</text>
</comment>
<evidence type="ECO:0000313" key="1">
    <source>
        <dbReference type="EMBL" id="GAF69199.1"/>
    </source>
</evidence>
<reference evidence="1" key="1">
    <citation type="journal article" date="2014" name="Front. Microbiol.">
        <title>High frequency of phylogenetically diverse reductive dehalogenase-homologous genes in deep subseafloor sedimentary metagenomes.</title>
        <authorList>
            <person name="Kawai M."/>
            <person name="Futagami T."/>
            <person name="Toyoda A."/>
            <person name="Takaki Y."/>
            <person name="Nishi S."/>
            <person name="Hori S."/>
            <person name="Arai W."/>
            <person name="Tsubouchi T."/>
            <person name="Morono Y."/>
            <person name="Uchiyama I."/>
            <person name="Ito T."/>
            <person name="Fujiyama A."/>
            <person name="Inagaki F."/>
            <person name="Takami H."/>
        </authorList>
    </citation>
    <scope>NUCLEOTIDE SEQUENCE</scope>
    <source>
        <strain evidence="1">Expedition CK06-06</strain>
    </source>
</reference>
<name>X0RK37_9ZZZZ</name>